<gene>
    <name evidence="2" type="ORF">GPU96_08g14850</name>
</gene>
<keyword evidence="1" id="KW-0812">Transmembrane</keyword>
<name>A0A9Q9F9W2_ENCHE</name>
<keyword evidence="1" id="KW-0472">Membrane</keyword>
<feature type="transmembrane region" description="Helical" evidence="1">
    <location>
        <begin position="143"/>
        <end position="163"/>
    </location>
</feature>
<dbReference type="AlphaFoldDB" id="A0A9Q9F9W2"/>
<sequence length="269" mass="30240">METSSKTNKARENLKEFQKKAKDAYKSFRDMIEKLPKKISIYGVEIESSGALGLALIFTPIVLSILGISSHLSMAIAVIGYLTAIALSLFHATPKVYKTCKKYKESHDIWELVEFKNLMLFFQIIFGMFLLLHLLYITDENCAEGVMVYGLMISLIYLSRLAWKMSNFSIKKDDFYKIIVLLAGLVSINLITFVARKEISRPHIIISSLLSAVIILSSCVGKPITEKEEEAEPLSAIAALLPIITVIYVTACACRKFRIPLSQESFRVV</sequence>
<proteinExistence type="predicted"/>
<feature type="transmembrane region" description="Helical" evidence="1">
    <location>
        <begin position="74"/>
        <end position="97"/>
    </location>
</feature>
<evidence type="ECO:0000313" key="2">
    <source>
        <dbReference type="EMBL" id="UTX43716.1"/>
    </source>
</evidence>
<dbReference type="Proteomes" id="UP001059546">
    <property type="component" value="Chromosome VIII"/>
</dbReference>
<feature type="transmembrane region" description="Helical" evidence="1">
    <location>
        <begin position="201"/>
        <end position="221"/>
    </location>
</feature>
<accession>A0A9Q9F9W2</accession>
<protein>
    <submittedName>
        <fullName evidence="2">Uncharacterized protein</fullName>
    </submittedName>
</protein>
<evidence type="ECO:0000313" key="3">
    <source>
        <dbReference type="Proteomes" id="UP001059546"/>
    </source>
</evidence>
<evidence type="ECO:0000256" key="1">
    <source>
        <dbReference type="SAM" id="Phobius"/>
    </source>
</evidence>
<reference evidence="2" key="1">
    <citation type="submission" date="2021-05" db="EMBL/GenBank/DDBJ databases">
        <title>Encephalitozoon hellem ATCC 50604 Complete Genome.</title>
        <authorList>
            <person name="Mascarenhas dos Santos A.C."/>
            <person name="Julian A.T."/>
            <person name="Pombert J.-F."/>
        </authorList>
    </citation>
    <scope>NUCLEOTIDE SEQUENCE</scope>
    <source>
        <strain evidence="2">ATCC 50604</strain>
    </source>
</reference>
<keyword evidence="1" id="KW-1133">Transmembrane helix</keyword>
<feature type="transmembrane region" description="Helical" evidence="1">
    <location>
        <begin position="39"/>
        <end position="68"/>
    </location>
</feature>
<organism evidence="2 3">
    <name type="scientific">Encephalitozoon hellem</name>
    <name type="common">Microsporidian parasite</name>
    <dbReference type="NCBI Taxonomy" id="27973"/>
    <lineage>
        <taxon>Eukaryota</taxon>
        <taxon>Fungi</taxon>
        <taxon>Fungi incertae sedis</taxon>
        <taxon>Microsporidia</taxon>
        <taxon>Unikaryonidae</taxon>
        <taxon>Encephalitozoon</taxon>
    </lineage>
</organism>
<feature type="transmembrane region" description="Helical" evidence="1">
    <location>
        <begin position="175"/>
        <end position="195"/>
    </location>
</feature>
<feature type="transmembrane region" description="Helical" evidence="1">
    <location>
        <begin position="118"/>
        <end position="137"/>
    </location>
</feature>
<feature type="transmembrane region" description="Helical" evidence="1">
    <location>
        <begin position="233"/>
        <end position="251"/>
    </location>
</feature>
<dbReference type="EMBL" id="CP075154">
    <property type="protein sequence ID" value="UTX43716.1"/>
    <property type="molecule type" value="Genomic_DNA"/>
</dbReference>